<comment type="subcellular location">
    <subcellularLocation>
        <location evidence="1">Mitochondrion inner membrane</location>
        <topology evidence="1">Single-pass membrane protein</topology>
    </subcellularLocation>
</comment>
<protein>
    <recommendedName>
        <fullName evidence="17">AAA+ ATPase domain-containing protein</fullName>
    </recommendedName>
</protein>
<evidence type="ECO:0000256" key="11">
    <source>
        <dbReference type="ARBA" id="ARBA00048778"/>
    </source>
</evidence>
<dbReference type="Pfam" id="PF08740">
    <property type="entry name" value="BCS1_N"/>
    <property type="match status" value="1"/>
</dbReference>
<feature type="region of interest" description="Disordered" evidence="12">
    <location>
        <begin position="566"/>
        <end position="596"/>
    </location>
</feature>
<dbReference type="STRING" id="933084.A0A067PQ99"/>
<keyword evidence="16" id="KW-1185">Reference proteome</keyword>
<sequence length="596" mass="66518">MNVFDYPALGSAPHPSYSGGWSPFSQFVGISSLFAALLSPRLFDSLKLVLLGTLIEGGRRLFSWLVERFTFRYSMSAQFVQGDPAYEWIFHFLIQEEVWRKSRDFHVSARSSQRRWGVKTPAGSELVKDNAEYVPVYGEPHLFRWKGYWIEIKKSRDQMGSFPPPQFGGPNPVGSISLTFFTLKMSVLSEFVEETRQRYVESNRPRVVIHSADSVRKNMRFGPPGAQWQNVKTKFRRPLSTLVLEEGMVDSLLSDAREFLKMENWYVEAGIPHRRGYLLHGPPGTGKTSTIHAIAGELGLEIYTLSLASGHIDDGFLQTVTSNVPPHSILLIEDIDCAFPSRDDADEEESSDNLGMFPGGRQYIPGIPGANGRVTLSGLLNVIDGIGSEDGRLFFATTNHVDRLDPALLRPGRIDMKIQYKLASKAQTQALFMRFFPETRFTDDDLNAKNVAIAELACEFAAAIPEDEFSTADLQGYLLGYKSSPQLAATNVSNWIRHERAERAAKKKREREREEKKKKAKEKSAFDMHNRAGEAMAAGFGSMLQRNLGEKNNNHFHPALPPLLPVNGLGLGTVATTAPPQPPPSPPAESENLKSK</sequence>
<evidence type="ECO:0000256" key="2">
    <source>
        <dbReference type="ARBA" id="ARBA00007448"/>
    </source>
</evidence>
<evidence type="ECO:0000256" key="9">
    <source>
        <dbReference type="ARBA" id="ARBA00023128"/>
    </source>
</evidence>
<keyword evidence="7" id="KW-0067">ATP-binding</keyword>
<dbReference type="InterPro" id="IPR057495">
    <property type="entry name" value="AAA_lid_BCS1"/>
</dbReference>
<dbReference type="Pfam" id="PF25426">
    <property type="entry name" value="AAA_lid_BCS1"/>
    <property type="match status" value="1"/>
</dbReference>
<dbReference type="GO" id="GO:0016887">
    <property type="term" value="F:ATP hydrolysis activity"/>
    <property type="evidence" value="ECO:0007669"/>
    <property type="project" value="InterPro"/>
</dbReference>
<evidence type="ECO:0000256" key="12">
    <source>
        <dbReference type="SAM" id="MobiDB-lite"/>
    </source>
</evidence>
<evidence type="ECO:0000313" key="15">
    <source>
        <dbReference type="EMBL" id="KDQ52501.1"/>
    </source>
</evidence>
<dbReference type="GO" id="GO:0005524">
    <property type="term" value="F:ATP binding"/>
    <property type="evidence" value="ECO:0007669"/>
    <property type="project" value="UniProtKB-KW"/>
</dbReference>
<dbReference type="InterPro" id="IPR014851">
    <property type="entry name" value="BCS1_N"/>
</dbReference>
<feature type="region of interest" description="Disordered" evidence="12">
    <location>
        <begin position="503"/>
        <end position="528"/>
    </location>
</feature>
<proteinExistence type="inferred from homology"/>
<dbReference type="SMART" id="SM01024">
    <property type="entry name" value="BCS1_N"/>
    <property type="match status" value="1"/>
</dbReference>
<comment type="catalytic activity">
    <reaction evidence="11">
        <text>ATP + H2O = ADP + phosphate + H(+)</text>
        <dbReference type="Rhea" id="RHEA:13065"/>
        <dbReference type="ChEBI" id="CHEBI:15377"/>
        <dbReference type="ChEBI" id="CHEBI:15378"/>
        <dbReference type="ChEBI" id="CHEBI:30616"/>
        <dbReference type="ChEBI" id="CHEBI:43474"/>
        <dbReference type="ChEBI" id="CHEBI:456216"/>
    </reaction>
    <physiologicalReaction direction="left-to-right" evidence="11">
        <dbReference type="Rhea" id="RHEA:13066"/>
    </physiologicalReaction>
</comment>
<feature type="compositionally biased region" description="Basic and acidic residues" evidence="12">
    <location>
        <begin position="511"/>
        <end position="528"/>
    </location>
</feature>
<evidence type="ECO:0000256" key="10">
    <source>
        <dbReference type="ARBA" id="ARBA00023136"/>
    </source>
</evidence>
<dbReference type="InParanoid" id="A0A067PQ99"/>
<dbReference type="InterPro" id="IPR050747">
    <property type="entry name" value="Mitochondrial_chaperone_BCS1"/>
</dbReference>
<keyword evidence="4" id="KW-0547">Nucleotide-binding</keyword>
<dbReference type="SUPFAM" id="SSF52540">
    <property type="entry name" value="P-loop containing nucleoside triphosphate hydrolases"/>
    <property type="match status" value="1"/>
</dbReference>
<keyword evidence="6" id="KW-0378">Hydrolase</keyword>
<dbReference type="CDD" id="cd19510">
    <property type="entry name" value="RecA-like_BCS1"/>
    <property type="match status" value="1"/>
</dbReference>
<keyword evidence="5" id="KW-0999">Mitochondrion inner membrane</keyword>
<dbReference type="InterPro" id="IPR003593">
    <property type="entry name" value="AAA+_ATPase"/>
</dbReference>
<keyword evidence="3" id="KW-0812">Transmembrane</keyword>
<keyword evidence="10" id="KW-0472">Membrane</keyword>
<dbReference type="SMART" id="SM00382">
    <property type="entry name" value="AAA"/>
    <property type="match status" value="1"/>
</dbReference>
<feature type="domain" description="AAA+ ATPase" evidence="13">
    <location>
        <begin position="273"/>
        <end position="424"/>
    </location>
</feature>
<organism evidence="15 16">
    <name type="scientific">Jaapia argillacea MUCL 33604</name>
    <dbReference type="NCBI Taxonomy" id="933084"/>
    <lineage>
        <taxon>Eukaryota</taxon>
        <taxon>Fungi</taxon>
        <taxon>Dikarya</taxon>
        <taxon>Basidiomycota</taxon>
        <taxon>Agaricomycotina</taxon>
        <taxon>Agaricomycetes</taxon>
        <taxon>Agaricomycetidae</taxon>
        <taxon>Jaapiales</taxon>
        <taxon>Jaapiaceae</taxon>
        <taxon>Jaapia</taxon>
    </lineage>
</organism>
<evidence type="ECO:0000256" key="4">
    <source>
        <dbReference type="ARBA" id="ARBA00022741"/>
    </source>
</evidence>
<evidence type="ECO:0000259" key="14">
    <source>
        <dbReference type="SMART" id="SM01024"/>
    </source>
</evidence>
<dbReference type="EMBL" id="KL197739">
    <property type="protein sequence ID" value="KDQ52501.1"/>
    <property type="molecule type" value="Genomic_DNA"/>
</dbReference>
<dbReference type="AlphaFoldDB" id="A0A067PQ99"/>
<keyword evidence="8" id="KW-1133">Transmembrane helix</keyword>
<keyword evidence="9" id="KW-0496">Mitochondrion</keyword>
<evidence type="ECO:0000313" key="16">
    <source>
        <dbReference type="Proteomes" id="UP000027265"/>
    </source>
</evidence>
<accession>A0A067PQ99</accession>
<dbReference type="InterPro" id="IPR003959">
    <property type="entry name" value="ATPase_AAA_core"/>
</dbReference>
<evidence type="ECO:0000256" key="8">
    <source>
        <dbReference type="ARBA" id="ARBA00022989"/>
    </source>
</evidence>
<dbReference type="OrthoDB" id="10251412at2759"/>
<evidence type="ECO:0000256" key="3">
    <source>
        <dbReference type="ARBA" id="ARBA00022692"/>
    </source>
</evidence>
<evidence type="ECO:0000256" key="6">
    <source>
        <dbReference type="ARBA" id="ARBA00022801"/>
    </source>
</evidence>
<feature type="domain" description="BCS1 N-terminal" evidence="14">
    <location>
        <begin position="49"/>
        <end position="242"/>
    </location>
</feature>
<dbReference type="GO" id="GO:0005743">
    <property type="term" value="C:mitochondrial inner membrane"/>
    <property type="evidence" value="ECO:0007669"/>
    <property type="project" value="UniProtKB-SubCell"/>
</dbReference>
<dbReference type="Gene3D" id="3.40.50.300">
    <property type="entry name" value="P-loop containing nucleotide triphosphate hydrolases"/>
    <property type="match status" value="1"/>
</dbReference>
<evidence type="ECO:0000256" key="5">
    <source>
        <dbReference type="ARBA" id="ARBA00022792"/>
    </source>
</evidence>
<gene>
    <name evidence="15" type="ORF">JAAARDRAFT_40099</name>
</gene>
<reference evidence="16" key="1">
    <citation type="journal article" date="2014" name="Proc. Natl. Acad. Sci. U.S.A.">
        <title>Extensive sampling of basidiomycete genomes demonstrates inadequacy of the white-rot/brown-rot paradigm for wood decay fungi.</title>
        <authorList>
            <person name="Riley R."/>
            <person name="Salamov A.A."/>
            <person name="Brown D.W."/>
            <person name="Nagy L.G."/>
            <person name="Floudas D."/>
            <person name="Held B.W."/>
            <person name="Levasseur A."/>
            <person name="Lombard V."/>
            <person name="Morin E."/>
            <person name="Otillar R."/>
            <person name="Lindquist E.A."/>
            <person name="Sun H."/>
            <person name="LaButti K.M."/>
            <person name="Schmutz J."/>
            <person name="Jabbour D."/>
            <person name="Luo H."/>
            <person name="Baker S.E."/>
            <person name="Pisabarro A.G."/>
            <person name="Walton J.D."/>
            <person name="Blanchette R.A."/>
            <person name="Henrissat B."/>
            <person name="Martin F."/>
            <person name="Cullen D."/>
            <person name="Hibbett D.S."/>
            <person name="Grigoriev I.V."/>
        </authorList>
    </citation>
    <scope>NUCLEOTIDE SEQUENCE [LARGE SCALE GENOMIC DNA]</scope>
    <source>
        <strain evidence="16">MUCL 33604</strain>
    </source>
</reference>
<evidence type="ECO:0008006" key="17">
    <source>
        <dbReference type="Google" id="ProtNLM"/>
    </source>
</evidence>
<evidence type="ECO:0000256" key="1">
    <source>
        <dbReference type="ARBA" id="ARBA00004434"/>
    </source>
</evidence>
<evidence type="ECO:0000256" key="7">
    <source>
        <dbReference type="ARBA" id="ARBA00022840"/>
    </source>
</evidence>
<dbReference type="Pfam" id="PF00004">
    <property type="entry name" value="AAA"/>
    <property type="match status" value="2"/>
</dbReference>
<dbReference type="PANTHER" id="PTHR23070">
    <property type="entry name" value="BCS1 AAA-TYPE ATPASE"/>
    <property type="match status" value="1"/>
</dbReference>
<comment type="similarity">
    <text evidence="2">Belongs to the AAA ATPase family. BCS1 subfamily.</text>
</comment>
<dbReference type="Proteomes" id="UP000027265">
    <property type="component" value="Unassembled WGS sequence"/>
</dbReference>
<evidence type="ECO:0000259" key="13">
    <source>
        <dbReference type="SMART" id="SM00382"/>
    </source>
</evidence>
<name>A0A067PQ99_9AGAM</name>
<dbReference type="HOGENOM" id="CLU_010189_3_2_1"/>
<dbReference type="InterPro" id="IPR027417">
    <property type="entry name" value="P-loop_NTPase"/>
</dbReference>